<dbReference type="GO" id="GO:0003677">
    <property type="term" value="F:DNA binding"/>
    <property type="evidence" value="ECO:0007669"/>
    <property type="project" value="InterPro"/>
</dbReference>
<dbReference type="EMBL" id="LNCU01000095">
    <property type="protein sequence ID" value="KWV50474.1"/>
    <property type="molecule type" value="Genomic_DNA"/>
</dbReference>
<dbReference type="Gene3D" id="1.10.443.10">
    <property type="entry name" value="Intergrase catalytic core"/>
    <property type="match status" value="1"/>
</dbReference>
<proteinExistence type="predicted"/>
<gene>
    <name evidence="2" type="ORF">AS156_14200</name>
</gene>
<dbReference type="GO" id="GO:0015074">
    <property type="term" value="P:DNA integration"/>
    <property type="evidence" value="ECO:0007669"/>
    <property type="project" value="InterPro"/>
</dbReference>
<dbReference type="AlphaFoldDB" id="A0A109JKD0"/>
<dbReference type="GO" id="GO:0006310">
    <property type="term" value="P:DNA recombination"/>
    <property type="evidence" value="ECO:0007669"/>
    <property type="project" value="InterPro"/>
</dbReference>
<feature type="region of interest" description="Disordered" evidence="1">
    <location>
        <begin position="1"/>
        <end position="31"/>
    </location>
</feature>
<name>A0A109JKD0_9BRAD</name>
<evidence type="ECO:0000256" key="1">
    <source>
        <dbReference type="SAM" id="MobiDB-lite"/>
    </source>
</evidence>
<sequence>MRDLIAHKTEPRLMMPKSAKGGGLNRTSKKVERHSVHITPALAERLVKAAKGRPASAPLLVRSNGKTWGVDGKGVSDDYREDIAEVVKAIGLDPDEVGMYALRHSSIVRNLLLNVLIGVVAASHNTSVAEIERTYSKFITEHSGNLSRRALLDHQAAPAADNVVPPRLPDQRPAQAGLFLFSRSHRLRLRPVEAHGAEACGTFAAAHDDRTEP</sequence>
<evidence type="ECO:0000313" key="3">
    <source>
        <dbReference type="Proteomes" id="UP000057737"/>
    </source>
</evidence>
<keyword evidence="3" id="KW-1185">Reference proteome</keyword>
<evidence type="ECO:0000313" key="2">
    <source>
        <dbReference type="EMBL" id="KWV50474.1"/>
    </source>
</evidence>
<dbReference type="Proteomes" id="UP000057737">
    <property type="component" value="Unassembled WGS sequence"/>
</dbReference>
<organism evidence="2 3">
    <name type="scientific">Bradyrhizobium macuxiense</name>
    <dbReference type="NCBI Taxonomy" id="1755647"/>
    <lineage>
        <taxon>Bacteria</taxon>
        <taxon>Pseudomonadati</taxon>
        <taxon>Pseudomonadota</taxon>
        <taxon>Alphaproteobacteria</taxon>
        <taxon>Hyphomicrobiales</taxon>
        <taxon>Nitrobacteraceae</taxon>
        <taxon>Bradyrhizobium</taxon>
    </lineage>
</organism>
<dbReference type="InterPro" id="IPR013762">
    <property type="entry name" value="Integrase-like_cat_sf"/>
</dbReference>
<protein>
    <recommendedName>
        <fullName evidence="4">Tyr recombinase domain-containing protein</fullName>
    </recommendedName>
</protein>
<comment type="caution">
    <text evidence="2">The sequence shown here is derived from an EMBL/GenBank/DDBJ whole genome shotgun (WGS) entry which is preliminary data.</text>
</comment>
<reference evidence="2 3" key="1">
    <citation type="submission" date="2015-11" db="EMBL/GenBank/DDBJ databases">
        <title>Draft Genome Sequence of the Strain BR 10303 (Bradyrhizobium sp.) isolated from nodules of Centrolobium paraense.</title>
        <authorList>
            <person name="Zelli J.E."/>
            <person name="Simoes-Araujo J.L."/>
            <person name="Barauna A.C."/>
            <person name="Silva K."/>
        </authorList>
    </citation>
    <scope>NUCLEOTIDE SEQUENCE [LARGE SCALE GENOMIC DNA]</scope>
    <source>
        <strain evidence="2 3">BR 10303</strain>
    </source>
</reference>
<evidence type="ECO:0008006" key="4">
    <source>
        <dbReference type="Google" id="ProtNLM"/>
    </source>
</evidence>
<feature type="compositionally biased region" description="Basic and acidic residues" evidence="1">
    <location>
        <begin position="1"/>
        <end position="11"/>
    </location>
</feature>
<accession>A0A109JKD0</accession>